<feature type="domain" description="ATP-grasp fold PylC-type" evidence="3">
    <location>
        <begin position="446"/>
        <end position="587"/>
    </location>
</feature>
<accession>A0ABR8EFQ1</accession>
<evidence type="ECO:0000313" key="6">
    <source>
        <dbReference type="Proteomes" id="UP000641954"/>
    </source>
</evidence>
<dbReference type="InterPro" id="IPR036291">
    <property type="entry name" value="NAD(P)-bd_dom_sf"/>
</dbReference>
<dbReference type="InterPro" id="IPR003806">
    <property type="entry name" value="ATP-grasp_PylC-type"/>
</dbReference>
<keyword evidence="6" id="KW-1185">Reference proteome</keyword>
<evidence type="ECO:0000259" key="2">
    <source>
        <dbReference type="Pfam" id="PF01370"/>
    </source>
</evidence>
<protein>
    <submittedName>
        <fullName evidence="5">ATP-grasp domain-containing protein</fullName>
    </submittedName>
</protein>
<dbReference type="SUPFAM" id="SSF56059">
    <property type="entry name" value="Glutathione synthetase ATP-binding domain-like"/>
    <property type="match status" value="1"/>
</dbReference>
<comment type="caution">
    <text evidence="5">The sequence shown here is derived from an EMBL/GenBank/DDBJ whole genome shotgun (WGS) entry which is preliminary data.</text>
</comment>
<dbReference type="InterPro" id="IPR013815">
    <property type="entry name" value="ATP_grasp_subdomain_1"/>
</dbReference>
<evidence type="ECO:0000313" key="5">
    <source>
        <dbReference type="EMBL" id="MBD2544978.1"/>
    </source>
</evidence>
<feature type="domain" description="PylC N-terminal" evidence="4">
    <location>
        <begin position="325"/>
        <end position="423"/>
    </location>
</feature>
<dbReference type="Gene3D" id="3.40.50.20">
    <property type="match status" value="1"/>
</dbReference>
<dbReference type="Gene3D" id="3.90.25.10">
    <property type="entry name" value="UDP-galactose 4-epimerase, domain 1"/>
    <property type="match status" value="1"/>
</dbReference>
<gene>
    <name evidence="5" type="ORF">H6G72_14265</name>
</gene>
<dbReference type="Gene3D" id="3.40.50.720">
    <property type="entry name" value="NAD(P)-binding Rossmann-like Domain"/>
    <property type="match status" value="1"/>
</dbReference>
<organism evidence="5 6">
    <name type="scientific">Planktothricoides raciborskii FACHB-1370</name>
    <dbReference type="NCBI Taxonomy" id="2949576"/>
    <lineage>
        <taxon>Bacteria</taxon>
        <taxon>Bacillati</taxon>
        <taxon>Cyanobacteriota</taxon>
        <taxon>Cyanophyceae</taxon>
        <taxon>Oscillatoriophycideae</taxon>
        <taxon>Oscillatoriales</taxon>
        <taxon>Oscillatoriaceae</taxon>
        <taxon>Planktothricoides</taxon>
    </lineage>
</organism>
<dbReference type="Proteomes" id="UP000641954">
    <property type="component" value="Unassembled WGS sequence"/>
</dbReference>
<evidence type="ECO:0000259" key="3">
    <source>
        <dbReference type="Pfam" id="PF02655"/>
    </source>
</evidence>
<evidence type="ECO:0000259" key="4">
    <source>
        <dbReference type="Pfam" id="PF21360"/>
    </source>
</evidence>
<dbReference type="InterPro" id="IPR048764">
    <property type="entry name" value="PylC_N"/>
</dbReference>
<dbReference type="Gene3D" id="3.30.1490.20">
    <property type="entry name" value="ATP-grasp fold, A domain"/>
    <property type="match status" value="1"/>
</dbReference>
<dbReference type="InterPro" id="IPR001509">
    <property type="entry name" value="Epimerase_deHydtase"/>
</dbReference>
<comment type="similarity">
    <text evidence="1">Belongs to the NAD(P)-dependent epimerase/dehydratase family.</text>
</comment>
<dbReference type="EMBL" id="JACJSK010000018">
    <property type="protein sequence ID" value="MBD2544978.1"/>
    <property type="molecule type" value="Genomic_DNA"/>
</dbReference>
<dbReference type="Gene3D" id="3.30.470.20">
    <property type="entry name" value="ATP-grasp fold, B domain"/>
    <property type="match status" value="1"/>
</dbReference>
<name>A0ABR8EFQ1_9CYAN</name>
<reference evidence="5 6" key="1">
    <citation type="journal article" date="2020" name="ISME J.">
        <title>Comparative genomics reveals insights into cyanobacterial evolution and habitat adaptation.</title>
        <authorList>
            <person name="Chen M.Y."/>
            <person name="Teng W.K."/>
            <person name="Zhao L."/>
            <person name="Hu C.X."/>
            <person name="Zhou Y.K."/>
            <person name="Han B.P."/>
            <person name="Song L.R."/>
            <person name="Shu W.S."/>
        </authorList>
    </citation>
    <scope>NUCLEOTIDE SEQUENCE [LARGE SCALE GENOMIC DNA]</scope>
    <source>
        <strain evidence="5 6">FACHB-1370</strain>
    </source>
</reference>
<dbReference type="SUPFAM" id="SSF51735">
    <property type="entry name" value="NAD(P)-binding Rossmann-fold domains"/>
    <property type="match status" value="1"/>
</dbReference>
<proteinExistence type="inferred from homology"/>
<dbReference type="PANTHER" id="PTHR43000">
    <property type="entry name" value="DTDP-D-GLUCOSE 4,6-DEHYDRATASE-RELATED"/>
    <property type="match status" value="1"/>
</dbReference>
<dbReference type="Pfam" id="PF01370">
    <property type="entry name" value="Epimerase"/>
    <property type="match status" value="1"/>
</dbReference>
<dbReference type="Pfam" id="PF21360">
    <property type="entry name" value="PylC-like_N"/>
    <property type="match status" value="1"/>
</dbReference>
<feature type="domain" description="NAD-dependent epimerase/dehydratase" evidence="2">
    <location>
        <begin position="6"/>
        <end position="242"/>
    </location>
</feature>
<sequence length="637" mass="71722">MQGKRVFVSGGAGVIGLDLIPHLIGCSASIFVGDLKPRPKIFPPEVRYRQGDLNSLTKQDIESFAPEIFIHLAATFERSTETYSFWAENYWHNIRLSHHLMTILKELPSLKRVVFASSYLIYDPNLYQFQLPQTNPISLKESDRVLPRNLTGMAKLAHEIELQFFNQFQSTSFTSVCARIFRGYGKNSRDIISRWIRDLLADKPIKVYRPEGLFDYIYAADSAEGLVRLANNKTITGIINLGTGRSRRVSDIINILRVYFPSMEVIEESSDIPFEASQADMTAYYAGIGWKPKLQLEETIPTIIAYEKEKLIQIKNIPEKIGKHILVTSASKKVSLVQAVQKASQKLDSDIKVIAGDLDKTSLTSFVADDFWEMPPTIETQIDALIAGCKDRNIHTIIPTRDGELLFWSQYQTQFAKAGISVIVSPFSSVQVCLDKLAFAQLRVTHNLPFILTADHPDKINAQSYVVKERYGAGSRKIGLNLNKEQALAHGKQLENPIYQPFIVGKEISVDAWLSSTHQLKGLVLRSRDNVINGEAQVTTTFRDTQLEAEMVKVLQILKLSGPVVLQALIDENQKVHIIECNPRFGGASTASIAVGLDIFYWSLLESYDVDLTEYPFNRSSSEVRQVRIPSDIHVRV</sequence>
<evidence type="ECO:0000256" key="1">
    <source>
        <dbReference type="ARBA" id="ARBA00007637"/>
    </source>
</evidence>
<dbReference type="Pfam" id="PF02655">
    <property type="entry name" value="ATP-grasp_3"/>
    <property type="match status" value="1"/>
</dbReference>
<dbReference type="RefSeq" id="WP_190878801.1">
    <property type="nucleotide sequence ID" value="NZ_JACJSK010000018.1"/>
</dbReference>